<proteinExistence type="predicted"/>
<keyword evidence="4" id="KW-1185">Reference proteome</keyword>
<dbReference type="AlphaFoldDB" id="A0A084WRI7"/>
<reference evidence="2 4" key="1">
    <citation type="journal article" date="2014" name="BMC Genomics">
        <title>Genome sequence of Anopheles sinensis provides insight into genetics basis of mosquito competence for malaria parasites.</title>
        <authorList>
            <person name="Zhou D."/>
            <person name="Zhang D."/>
            <person name="Ding G."/>
            <person name="Shi L."/>
            <person name="Hou Q."/>
            <person name="Ye Y."/>
            <person name="Xu Y."/>
            <person name="Zhou H."/>
            <person name="Xiong C."/>
            <person name="Li S."/>
            <person name="Yu J."/>
            <person name="Hong S."/>
            <person name="Yu X."/>
            <person name="Zou P."/>
            <person name="Chen C."/>
            <person name="Chang X."/>
            <person name="Wang W."/>
            <person name="Lv Y."/>
            <person name="Sun Y."/>
            <person name="Ma L."/>
            <person name="Shen B."/>
            <person name="Zhu C."/>
        </authorList>
    </citation>
    <scope>NUCLEOTIDE SEQUENCE [LARGE SCALE GENOMIC DNA]</scope>
</reference>
<dbReference type="EMBL" id="KE525406">
    <property type="protein sequence ID" value="KFB52831.1"/>
    <property type="molecule type" value="Genomic_DNA"/>
</dbReference>
<evidence type="ECO:0000313" key="4">
    <source>
        <dbReference type="Proteomes" id="UP000030765"/>
    </source>
</evidence>
<gene>
    <name evidence="2" type="ORF">ZHAS_00021100</name>
</gene>
<sequence length="155" mass="17314">MFELKCETSFDSEQIAITSVSLRPENSSSCGRSLARTGQPGRLADGLVEIEEHENGWREGSNERMPAVETEGNGSINYGKNGEIGLERPGLRCKKLMKRILLVDPVRHLHRALRMTRTIASIKRVAHSKSSSPTSRLLANLRNRNPVELLNVAYF</sequence>
<evidence type="ECO:0000313" key="2">
    <source>
        <dbReference type="EMBL" id="KFB52831.1"/>
    </source>
</evidence>
<accession>A0A084WRI7</accession>
<feature type="region of interest" description="Disordered" evidence="1">
    <location>
        <begin position="53"/>
        <end position="76"/>
    </location>
</feature>
<dbReference type="Proteomes" id="UP000030765">
    <property type="component" value="Unassembled WGS sequence"/>
</dbReference>
<feature type="compositionally biased region" description="Basic and acidic residues" evidence="1">
    <location>
        <begin position="53"/>
        <end position="62"/>
    </location>
</feature>
<protein>
    <submittedName>
        <fullName evidence="2 3">Uncharacterized protein</fullName>
    </submittedName>
</protein>
<evidence type="ECO:0000313" key="3">
    <source>
        <dbReference type="EnsemblMetazoa" id="ASIC021100-PA"/>
    </source>
</evidence>
<name>A0A084WRI7_ANOSI</name>
<dbReference type="EMBL" id="ATLV01026096">
    <property type="status" value="NOT_ANNOTATED_CDS"/>
    <property type="molecule type" value="Genomic_DNA"/>
</dbReference>
<evidence type="ECO:0000256" key="1">
    <source>
        <dbReference type="SAM" id="MobiDB-lite"/>
    </source>
</evidence>
<dbReference type="EnsemblMetazoa" id="ASIC021100-RA">
    <property type="protein sequence ID" value="ASIC021100-PA"/>
    <property type="gene ID" value="ASIC021100"/>
</dbReference>
<organism evidence="2">
    <name type="scientific">Anopheles sinensis</name>
    <name type="common">Mosquito</name>
    <dbReference type="NCBI Taxonomy" id="74873"/>
    <lineage>
        <taxon>Eukaryota</taxon>
        <taxon>Metazoa</taxon>
        <taxon>Ecdysozoa</taxon>
        <taxon>Arthropoda</taxon>
        <taxon>Hexapoda</taxon>
        <taxon>Insecta</taxon>
        <taxon>Pterygota</taxon>
        <taxon>Neoptera</taxon>
        <taxon>Endopterygota</taxon>
        <taxon>Diptera</taxon>
        <taxon>Nematocera</taxon>
        <taxon>Culicoidea</taxon>
        <taxon>Culicidae</taxon>
        <taxon>Anophelinae</taxon>
        <taxon>Anopheles</taxon>
    </lineage>
</organism>
<reference evidence="3" key="2">
    <citation type="submission" date="2020-05" db="UniProtKB">
        <authorList>
            <consortium name="EnsemblMetazoa"/>
        </authorList>
    </citation>
    <scope>IDENTIFICATION</scope>
</reference>
<dbReference type="VEuPathDB" id="VectorBase:ASIC021100"/>